<dbReference type="InterPro" id="IPR016181">
    <property type="entry name" value="Acyl_CoA_acyltransferase"/>
</dbReference>
<dbReference type="InterPro" id="IPR000182">
    <property type="entry name" value="GNAT_dom"/>
</dbReference>
<evidence type="ECO:0000259" key="1">
    <source>
        <dbReference type="PROSITE" id="PS51186"/>
    </source>
</evidence>
<gene>
    <name evidence="2" type="ORF">KVG22_07645</name>
</gene>
<dbReference type="PROSITE" id="PS51186">
    <property type="entry name" value="GNAT"/>
    <property type="match status" value="1"/>
</dbReference>
<evidence type="ECO:0000313" key="3">
    <source>
        <dbReference type="Proteomes" id="UP000777661"/>
    </source>
</evidence>
<organism evidence="2 3">
    <name type="scientific">Nitratireductor rhodophyticola</name>
    <dbReference type="NCBI Taxonomy" id="2854036"/>
    <lineage>
        <taxon>Bacteria</taxon>
        <taxon>Pseudomonadati</taxon>
        <taxon>Pseudomonadota</taxon>
        <taxon>Alphaproteobacteria</taxon>
        <taxon>Hyphomicrobiales</taxon>
        <taxon>Phyllobacteriaceae</taxon>
        <taxon>Nitratireductor</taxon>
    </lineage>
</organism>
<dbReference type="RefSeq" id="WP_223005640.1">
    <property type="nucleotide sequence ID" value="NZ_JAHSQO010000002.1"/>
</dbReference>
<evidence type="ECO:0000313" key="2">
    <source>
        <dbReference type="EMBL" id="MBY8916455.1"/>
    </source>
</evidence>
<sequence length="167" mass="18438">MTPVLESERLILRGWQREDFPAYAAFCADAKRTLHTGGPKDAFQAWTAFSSMVGAWALNGYGMFAVQPKDADAVAGFVGLWHPPAIDEPELAWSLYEGFEGKGYAVEAARRVQVWAAEDLKLPPLMSFVHPDNLASQAVAKRLGAEPMSPTELRGEPRLRFRHVLPA</sequence>
<accession>A0ABS7R6A6</accession>
<reference evidence="2 3" key="1">
    <citation type="submission" date="2021-06" db="EMBL/GenBank/DDBJ databases">
        <title>Nitratireductor porphyridii sp. nov., isolated from a small marine red alga, Porphyridium purpureum in South Korea.</title>
        <authorList>
            <person name="Kim K.H."/>
            <person name="Kristyanto S."/>
            <person name="Jeon C.O."/>
        </authorList>
    </citation>
    <scope>NUCLEOTIDE SEQUENCE [LARGE SCALE GENOMIC DNA]</scope>
    <source>
        <strain evidence="2 3">R6</strain>
    </source>
</reference>
<comment type="caution">
    <text evidence="2">The sequence shown here is derived from an EMBL/GenBank/DDBJ whole genome shotgun (WGS) entry which is preliminary data.</text>
</comment>
<dbReference type="Gene3D" id="3.40.630.30">
    <property type="match status" value="1"/>
</dbReference>
<dbReference type="PANTHER" id="PTHR43792">
    <property type="entry name" value="GNAT FAMILY, PUTATIVE (AFU_ORTHOLOGUE AFUA_3G00765)-RELATED-RELATED"/>
    <property type="match status" value="1"/>
</dbReference>
<keyword evidence="3" id="KW-1185">Reference proteome</keyword>
<dbReference type="EMBL" id="JAHSQO010000002">
    <property type="protein sequence ID" value="MBY8916455.1"/>
    <property type="molecule type" value="Genomic_DNA"/>
</dbReference>
<name>A0ABS7R6A6_9HYPH</name>
<dbReference type="Pfam" id="PF13302">
    <property type="entry name" value="Acetyltransf_3"/>
    <property type="match status" value="1"/>
</dbReference>
<dbReference type="InterPro" id="IPR051531">
    <property type="entry name" value="N-acetyltransferase"/>
</dbReference>
<feature type="domain" description="N-acetyltransferase" evidence="1">
    <location>
        <begin position="10"/>
        <end position="167"/>
    </location>
</feature>
<dbReference type="PANTHER" id="PTHR43792:SF1">
    <property type="entry name" value="N-ACETYLTRANSFERASE DOMAIN-CONTAINING PROTEIN"/>
    <property type="match status" value="1"/>
</dbReference>
<protein>
    <submittedName>
        <fullName evidence="2">GNAT family N-acetyltransferase</fullName>
    </submittedName>
</protein>
<dbReference type="SUPFAM" id="SSF55729">
    <property type="entry name" value="Acyl-CoA N-acyltransferases (Nat)"/>
    <property type="match status" value="1"/>
</dbReference>
<dbReference type="Proteomes" id="UP000777661">
    <property type="component" value="Unassembled WGS sequence"/>
</dbReference>
<proteinExistence type="predicted"/>